<evidence type="ECO:0000256" key="1">
    <source>
        <dbReference type="ARBA" id="ARBA00001974"/>
    </source>
</evidence>
<dbReference type="Gene3D" id="3.50.50.60">
    <property type="entry name" value="FAD/NAD(P)-binding domain"/>
    <property type="match status" value="1"/>
</dbReference>
<dbReference type="PANTHER" id="PTHR11552:SF219">
    <property type="entry name" value="GLUCOSE-METHANOL-CHOLINE OXIDOREDUCTASE N-TERMINAL DOMAIN-CONTAINING PROTEIN"/>
    <property type="match status" value="1"/>
</dbReference>
<keyword evidence="4" id="KW-0274">FAD</keyword>
<gene>
    <name evidence="6" type="ORF">C8F04DRAFT_1241131</name>
</gene>
<feature type="binding site" evidence="4">
    <location>
        <position position="51"/>
    </location>
    <ligand>
        <name>FAD</name>
        <dbReference type="ChEBI" id="CHEBI:57692"/>
    </ligand>
</feature>
<dbReference type="InterPro" id="IPR036188">
    <property type="entry name" value="FAD/NAD-bd_sf"/>
</dbReference>
<evidence type="ECO:0000259" key="5">
    <source>
        <dbReference type="PROSITE" id="PS00624"/>
    </source>
</evidence>
<organism evidence="6 7">
    <name type="scientific">Mycena alexandri</name>
    <dbReference type="NCBI Taxonomy" id="1745969"/>
    <lineage>
        <taxon>Eukaryota</taxon>
        <taxon>Fungi</taxon>
        <taxon>Dikarya</taxon>
        <taxon>Basidiomycota</taxon>
        <taxon>Agaricomycotina</taxon>
        <taxon>Agaricomycetes</taxon>
        <taxon>Agaricomycetidae</taxon>
        <taxon>Agaricales</taxon>
        <taxon>Marasmiineae</taxon>
        <taxon>Mycenaceae</taxon>
        <taxon>Mycena</taxon>
    </lineage>
</organism>
<dbReference type="AlphaFoldDB" id="A0AAD6WQT9"/>
<feature type="active site" description="Proton donor" evidence="3">
    <location>
        <position position="465"/>
    </location>
</feature>
<dbReference type="InterPro" id="IPR012132">
    <property type="entry name" value="GMC_OxRdtase"/>
</dbReference>
<dbReference type="SUPFAM" id="SSF54373">
    <property type="entry name" value="FAD-linked reductases, C-terminal domain"/>
    <property type="match status" value="1"/>
</dbReference>
<dbReference type="InterPro" id="IPR000172">
    <property type="entry name" value="GMC_OxRdtase_N"/>
</dbReference>
<dbReference type="PANTHER" id="PTHR11552">
    <property type="entry name" value="GLUCOSE-METHANOL-CHOLINE GMC OXIDOREDUCTASE"/>
    <property type="match status" value="1"/>
</dbReference>
<accession>A0AAD6WQT9</accession>
<reference evidence="6" key="1">
    <citation type="submission" date="2023-03" db="EMBL/GenBank/DDBJ databases">
        <title>Massive genome expansion in bonnet fungi (Mycena s.s.) driven by repeated elements and novel gene families across ecological guilds.</title>
        <authorList>
            <consortium name="Lawrence Berkeley National Laboratory"/>
            <person name="Harder C.B."/>
            <person name="Miyauchi S."/>
            <person name="Viragh M."/>
            <person name="Kuo A."/>
            <person name="Thoen E."/>
            <person name="Andreopoulos B."/>
            <person name="Lu D."/>
            <person name="Skrede I."/>
            <person name="Drula E."/>
            <person name="Henrissat B."/>
            <person name="Morin E."/>
            <person name="Kohler A."/>
            <person name="Barry K."/>
            <person name="LaButti K."/>
            <person name="Morin E."/>
            <person name="Salamov A."/>
            <person name="Lipzen A."/>
            <person name="Mereny Z."/>
            <person name="Hegedus B."/>
            <person name="Baldrian P."/>
            <person name="Stursova M."/>
            <person name="Weitz H."/>
            <person name="Taylor A."/>
            <person name="Grigoriev I.V."/>
            <person name="Nagy L.G."/>
            <person name="Martin F."/>
            <person name="Kauserud H."/>
        </authorList>
    </citation>
    <scope>NUCLEOTIDE SEQUENCE</scope>
    <source>
        <strain evidence="6">CBHHK200</strain>
    </source>
</reference>
<dbReference type="PIRSF" id="PIRSF000137">
    <property type="entry name" value="Alcohol_oxidase"/>
    <property type="match status" value="1"/>
</dbReference>
<evidence type="ECO:0000313" key="6">
    <source>
        <dbReference type="EMBL" id="KAJ7021772.1"/>
    </source>
</evidence>
<evidence type="ECO:0000256" key="3">
    <source>
        <dbReference type="PIRSR" id="PIRSR000137-1"/>
    </source>
</evidence>
<name>A0AAD6WQT9_9AGAR</name>
<dbReference type="PROSITE" id="PS00624">
    <property type="entry name" value="GMC_OXRED_2"/>
    <property type="match status" value="1"/>
</dbReference>
<protein>
    <recommendedName>
        <fullName evidence="5">Glucose-methanol-choline oxidoreductase N-terminal domain-containing protein</fullName>
    </recommendedName>
</protein>
<dbReference type="SUPFAM" id="SSF51905">
    <property type="entry name" value="FAD/NAD(P)-binding domain"/>
    <property type="match status" value="1"/>
</dbReference>
<dbReference type="Pfam" id="PF00732">
    <property type="entry name" value="GMC_oxred_N"/>
    <property type="match status" value="1"/>
</dbReference>
<evidence type="ECO:0000256" key="2">
    <source>
        <dbReference type="ARBA" id="ARBA00010790"/>
    </source>
</evidence>
<evidence type="ECO:0000313" key="7">
    <source>
        <dbReference type="Proteomes" id="UP001218188"/>
    </source>
</evidence>
<dbReference type="InterPro" id="IPR007867">
    <property type="entry name" value="GMC_OxRtase_C"/>
</dbReference>
<evidence type="ECO:0000256" key="4">
    <source>
        <dbReference type="PIRSR" id="PIRSR000137-2"/>
    </source>
</evidence>
<comment type="cofactor">
    <cofactor evidence="1 4">
        <name>FAD</name>
        <dbReference type="ChEBI" id="CHEBI:57692"/>
    </cofactor>
</comment>
<sequence>MPATHGWTKRLSPSLHHWSPTKSHSTVFDSVFDPKFGRAFPLVTGIGLGGTTRINGGQYTCGSPAEYNAWSEENRPGWGYSDLKPYFIKSESWLGTVPEEWHGLNGPLTVRSFPDYHYGCSEVAANAASHIGFLPILDVHSPLQPSIGWTRLQYAIDADGSRHSAFRAYLPQRFAVSMRRIIHICTRAVAAKIGFLPEKDGRLRAHSVEIRSTDGRHIHVAKARREIILACGALETPKLLLLSGVGPEEQLGEMGIEVVRHTPGVGAHLQDHLFVTTIYNCPLSDSLWAMIRRPQTLISQICKYIFRGAGWFLCTSVEVEIFGMSSLIRADGRPKDITPQDKDPFNPANRPDFAVMACTMADPRGPGIDRSKGFFGLNCALLNADSRGRVCLRSRDPMENPICEMQYLSSPKDLVALRAALRVSRQLAGQMCKDGYALEDVTVPADLSEGTLDAFIRQRVETMYHYASSCRMAAEDDTLPGVVDTALRVHGINNLRISDASVLPSAPAAHPQALIYAVAEKCADMVLGLA</sequence>
<feature type="domain" description="Glucose-methanol-choline oxidoreductase N-terminal" evidence="5">
    <location>
        <begin position="232"/>
        <end position="246"/>
    </location>
</feature>
<feature type="binding site" evidence="4">
    <location>
        <begin position="511"/>
        <end position="512"/>
    </location>
    <ligand>
        <name>FAD</name>
        <dbReference type="ChEBI" id="CHEBI:57692"/>
    </ligand>
</feature>
<feature type="active site" description="Proton acceptor" evidence="3">
    <location>
        <position position="510"/>
    </location>
</feature>
<dbReference type="Proteomes" id="UP001218188">
    <property type="component" value="Unassembled WGS sequence"/>
</dbReference>
<proteinExistence type="inferred from homology"/>
<keyword evidence="4" id="KW-0285">Flavoprotein</keyword>
<dbReference type="Gene3D" id="3.30.560.10">
    <property type="entry name" value="Glucose Oxidase, domain 3"/>
    <property type="match status" value="1"/>
</dbReference>
<dbReference type="GO" id="GO:0050660">
    <property type="term" value="F:flavin adenine dinucleotide binding"/>
    <property type="evidence" value="ECO:0007669"/>
    <property type="project" value="InterPro"/>
</dbReference>
<dbReference type="GO" id="GO:0016614">
    <property type="term" value="F:oxidoreductase activity, acting on CH-OH group of donors"/>
    <property type="evidence" value="ECO:0007669"/>
    <property type="project" value="InterPro"/>
</dbReference>
<dbReference type="Pfam" id="PF05199">
    <property type="entry name" value="GMC_oxred_C"/>
    <property type="match status" value="1"/>
</dbReference>
<comment type="similarity">
    <text evidence="2">Belongs to the GMC oxidoreductase family.</text>
</comment>
<dbReference type="EMBL" id="JARJCM010000223">
    <property type="protein sequence ID" value="KAJ7021772.1"/>
    <property type="molecule type" value="Genomic_DNA"/>
</dbReference>
<comment type="caution">
    <text evidence="6">The sequence shown here is derived from an EMBL/GenBank/DDBJ whole genome shotgun (WGS) entry which is preliminary data.</text>
</comment>
<keyword evidence="7" id="KW-1185">Reference proteome</keyword>